<dbReference type="PANTHER" id="PTHR42648:SF32">
    <property type="entry name" value="RIBONUCLEASE H-LIKE DOMAIN, GAG-PRE-INTEGRASE DOMAIN PROTEIN-RELATED"/>
    <property type="match status" value="1"/>
</dbReference>
<evidence type="ECO:0000259" key="1">
    <source>
        <dbReference type="Pfam" id="PF13976"/>
    </source>
</evidence>
<sequence length="224" mass="26095">MIIPVVDQLDNRKETQIIVPRQWLIKSNDGRKVYVPRPQTKDKRMGYLRRIGKHPFPSIDNVVCQRIKNNLLGISQLCDSEYDVSFNKGERINHLYKIDMINLTKQNITCLVSINNDQRTWHKKLGHASLRLISKLKKHNLVRELPKLVYKTDMLCDACKKGKQIRGSFESKNIVSTSKPLELLHIDLFGSTKTISISGKHYELVVVDDYSRWTWVLFLAHKDE</sequence>
<reference evidence="2" key="1">
    <citation type="submission" date="2018-05" db="EMBL/GenBank/DDBJ databases">
        <title>Draft genome of Mucuna pruriens seed.</title>
        <authorList>
            <person name="Nnadi N.E."/>
            <person name="Vos R."/>
            <person name="Hasami M.H."/>
            <person name="Devisetty U.K."/>
            <person name="Aguiy J.C."/>
        </authorList>
    </citation>
    <scope>NUCLEOTIDE SEQUENCE [LARGE SCALE GENOMIC DNA]</scope>
    <source>
        <strain evidence="2">JCA_2017</strain>
    </source>
</reference>
<keyword evidence="3" id="KW-1185">Reference proteome</keyword>
<feature type="domain" description="GAG-pre-integrase" evidence="1">
    <location>
        <begin position="95"/>
        <end position="164"/>
    </location>
</feature>
<evidence type="ECO:0000313" key="3">
    <source>
        <dbReference type="Proteomes" id="UP000257109"/>
    </source>
</evidence>
<dbReference type="AlphaFoldDB" id="A0A371I445"/>
<evidence type="ECO:0000313" key="2">
    <source>
        <dbReference type="EMBL" id="RDY09773.1"/>
    </source>
</evidence>
<dbReference type="Pfam" id="PF13976">
    <property type="entry name" value="gag_pre-integrs"/>
    <property type="match status" value="1"/>
</dbReference>
<dbReference type="PANTHER" id="PTHR42648">
    <property type="entry name" value="TRANSPOSASE, PUTATIVE-RELATED"/>
    <property type="match status" value="1"/>
</dbReference>
<comment type="caution">
    <text evidence="2">The sequence shown here is derived from an EMBL/GenBank/DDBJ whole genome shotgun (WGS) entry which is preliminary data.</text>
</comment>
<dbReference type="Gene3D" id="3.30.420.10">
    <property type="entry name" value="Ribonuclease H-like superfamily/Ribonuclease H"/>
    <property type="match status" value="1"/>
</dbReference>
<dbReference type="OrthoDB" id="1716327at2759"/>
<dbReference type="EMBL" id="QJKJ01000972">
    <property type="protein sequence ID" value="RDY09773.1"/>
    <property type="molecule type" value="Genomic_DNA"/>
</dbReference>
<gene>
    <name evidence="2" type="ORF">CR513_05813</name>
</gene>
<dbReference type="Proteomes" id="UP000257109">
    <property type="component" value="Unassembled WGS sequence"/>
</dbReference>
<dbReference type="InterPro" id="IPR036397">
    <property type="entry name" value="RNaseH_sf"/>
</dbReference>
<name>A0A371I445_MUCPR</name>
<dbReference type="InterPro" id="IPR012337">
    <property type="entry name" value="RNaseH-like_sf"/>
</dbReference>
<protein>
    <recommendedName>
        <fullName evidence="1">GAG-pre-integrase domain-containing protein</fullName>
    </recommendedName>
</protein>
<dbReference type="InterPro" id="IPR025724">
    <property type="entry name" value="GAG-pre-integrase_dom"/>
</dbReference>
<organism evidence="2 3">
    <name type="scientific">Mucuna pruriens</name>
    <name type="common">Velvet bean</name>
    <name type="synonym">Dolichos pruriens</name>
    <dbReference type="NCBI Taxonomy" id="157652"/>
    <lineage>
        <taxon>Eukaryota</taxon>
        <taxon>Viridiplantae</taxon>
        <taxon>Streptophyta</taxon>
        <taxon>Embryophyta</taxon>
        <taxon>Tracheophyta</taxon>
        <taxon>Spermatophyta</taxon>
        <taxon>Magnoliopsida</taxon>
        <taxon>eudicotyledons</taxon>
        <taxon>Gunneridae</taxon>
        <taxon>Pentapetalae</taxon>
        <taxon>rosids</taxon>
        <taxon>fabids</taxon>
        <taxon>Fabales</taxon>
        <taxon>Fabaceae</taxon>
        <taxon>Papilionoideae</taxon>
        <taxon>50 kb inversion clade</taxon>
        <taxon>NPAAA clade</taxon>
        <taxon>indigoferoid/millettioid clade</taxon>
        <taxon>Phaseoleae</taxon>
        <taxon>Mucuna</taxon>
    </lineage>
</organism>
<accession>A0A371I445</accession>
<feature type="non-terminal residue" evidence="2">
    <location>
        <position position="1"/>
    </location>
</feature>
<dbReference type="InterPro" id="IPR039537">
    <property type="entry name" value="Retrotran_Ty1/copia-like"/>
</dbReference>
<proteinExistence type="predicted"/>
<dbReference type="GO" id="GO:0003676">
    <property type="term" value="F:nucleic acid binding"/>
    <property type="evidence" value="ECO:0007669"/>
    <property type="project" value="InterPro"/>
</dbReference>
<dbReference type="SUPFAM" id="SSF53098">
    <property type="entry name" value="Ribonuclease H-like"/>
    <property type="match status" value="1"/>
</dbReference>